<comment type="function">
    <text evidence="1 8">Binds directly to 16S ribosomal RNA.</text>
</comment>
<dbReference type="Pfam" id="PF01649">
    <property type="entry name" value="Ribosomal_S20p"/>
    <property type="match status" value="1"/>
</dbReference>
<accession>U5QKE4</accession>
<dbReference type="GO" id="GO:0015935">
    <property type="term" value="C:small ribosomal subunit"/>
    <property type="evidence" value="ECO:0007669"/>
    <property type="project" value="TreeGrafter"/>
</dbReference>
<evidence type="ECO:0000256" key="3">
    <source>
        <dbReference type="ARBA" id="ARBA00022730"/>
    </source>
</evidence>
<reference evidence="9 10" key="1">
    <citation type="journal article" date="2013" name="PLoS ONE">
        <title>Cultivation and Complete Genome Sequencing of Gloeobacter kilaueensis sp. nov., from a Lava Cave in Kilauea Caldera, Hawai'i.</title>
        <authorList>
            <person name="Saw J.H."/>
            <person name="Schatz M."/>
            <person name="Brown M.V."/>
            <person name="Kunkel D.D."/>
            <person name="Foster J.S."/>
            <person name="Shick H."/>
            <person name="Christensen S."/>
            <person name="Hou S."/>
            <person name="Wan X."/>
            <person name="Donachie S.P."/>
        </authorList>
    </citation>
    <scope>NUCLEOTIDE SEQUENCE [LARGE SCALE GENOMIC DNA]</scope>
    <source>
        <strain evidence="10">JS</strain>
    </source>
</reference>
<sequence length="102" mass="11370">MPNIKSAIKRVDVAERNRQRNVTYKSTIRTLSKKFLTRLGEYTQSPSDEVLAEVQDYLSQAFSRIDKAVKVGVIHLNNGARKKARLSAALRAALDKVQAKAG</sequence>
<dbReference type="FunFam" id="1.20.58.110:FF:000001">
    <property type="entry name" value="30S ribosomal protein S20"/>
    <property type="match status" value="1"/>
</dbReference>
<dbReference type="Proteomes" id="UP000017396">
    <property type="component" value="Chromosome"/>
</dbReference>
<dbReference type="STRING" id="1183438.GKIL_3130"/>
<evidence type="ECO:0000256" key="8">
    <source>
        <dbReference type="HAMAP-Rule" id="MF_00500"/>
    </source>
</evidence>
<evidence type="ECO:0000256" key="4">
    <source>
        <dbReference type="ARBA" id="ARBA00022884"/>
    </source>
</evidence>
<keyword evidence="10" id="KW-1185">Reference proteome</keyword>
<name>U5QKE4_GLOK1</name>
<evidence type="ECO:0000256" key="1">
    <source>
        <dbReference type="ARBA" id="ARBA00003134"/>
    </source>
</evidence>
<dbReference type="GO" id="GO:0003735">
    <property type="term" value="F:structural constituent of ribosome"/>
    <property type="evidence" value="ECO:0007669"/>
    <property type="project" value="InterPro"/>
</dbReference>
<protein>
    <recommendedName>
        <fullName evidence="7 8">Small ribosomal subunit protein bS20</fullName>
    </recommendedName>
</protein>
<dbReference type="PANTHER" id="PTHR33398">
    <property type="entry name" value="30S RIBOSOMAL PROTEIN S20"/>
    <property type="match status" value="1"/>
</dbReference>
<evidence type="ECO:0000313" key="10">
    <source>
        <dbReference type="Proteomes" id="UP000017396"/>
    </source>
</evidence>
<keyword evidence="6 8" id="KW-0687">Ribonucleoprotein</keyword>
<evidence type="ECO:0000256" key="5">
    <source>
        <dbReference type="ARBA" id="ARBA00022980"/>
    </source>
</evidence>
<dbReference type="PANTHER" id="PTHR33398:SF1">
    <property type="entry name" value="SMALL RIBOSOMAL SUBUNIT PROTEIN BS20C"/>
    <property type="match status" value="1"/>
</dbReference>
<dbReference type="EMBL" id="CP003587">
    <property type="protein sequence ID" value="AGY59376.1"/>
    <property type="molecule type" value="Genomic_DNA"/>
</dbReference>
<keyword evidence="5 8" id="KW-0689">Ribosomal protein</keyword>
<dbReference type="HOGENOM" id="CLU_160655_5_0_3"/>
<evidence type="ECO:0000256" key="2">
    <source>
        <dbReference type="ARBA" id="ARBA00007634"/>
    </source>
</evidence>
<evidence type="ECO:0000313" key="9">
    <source>
        <dbReference type="EMBL" id="AGY59376.1"/>
    </source>
</evidence>
<keyword evidence="4 8" id="KW-0694">RNA-binding</keyword>
<organism evidence="9 10">
    <name type="scientific">Gloeobacter kilaueensis (strain ATCC BAA-2537 / CCAP 1431/1 / ULC 316 / JS1)</name>
    <dbReference type="NCBI Taxonomy" id="1183438"/>
    <lineage>
        <taxon>Bacteria</taxon>
        <taxon>Bacillati</taxon>
        <taxon>Cyanobacteriota</taxon>
        <taxon>Cyanophyceae</taxon>
        <taxon>Gloeobacterales</taxon>
        <taxon>Gloeobacteraceae</taxon>
        <taxon>Gloeobacter</taxon>
    </lineage>
</organism>
<dbReference type="PATRIC" id="fig|1183438.3.peg.3080"/>
<dbReference type="eggNOG" id="COG0268">
    <property type="taxonomic scope" value="Bacteria"/>
</dbReference>
<dbReference type="Gene3D" id="1.20.58.110">
    <property type="entry name" value="Ribosomal protein S20"/>
    <property type="match status" value="1"/>
</dbReference>
<dbReference type="SUPFAM" id="SSF46992">
    <property type="entry name" value="Ribosomal protein S20"/>
    <property type="match status" value="1"/>
</dbReference>
<dbReference type="InterPro" id="IPR002583">
    <property type="entry name" value="Ribosomal_bS20"/>
</dbReference>
<evidence type="ECO:0000256" key="7">
    <source>
        <dbReference type="ARBA" id="ARBA00035136"/>
    </source>
</evidence>
<dbReference type="RefSeq" id="WP_023174635.1">
    <property type="nucleotide sequence ID" value="NC_022600.1"/>
</dbReference>
<dbReference type="GO" id="GO:0005829">
    <property type="term" value="C:cytosol"/>
    <property type="evidence" value="ECO:0007669"/>
    <property type="project" value="TreeGrafter"/>
</dbReference>
<dbReference type="GO" id="GO:0070181">
    <property type="term" value="F:small ribosomal subunit rRNA binding"/>
    <property type="evidence" value="ECO:0007669"/>
    <property type="project" value="TreeGrafter"/>
</dbReference>
<dbReference type="KEGG" id="glj:GKIL_3130"/>
<dbReference type="NCBIfam" id="TIGR00029">
    <property type="entry name" value="S20"/>
    <property type="match status" value="1"/>
</dbReference>
<dbReference type="InterPro" id="IPR036510">
    <property type="entry name" value="Ribosomal_bS20_sf"/>
</dbReference>
<evidence type="ECO:0000256" key="6">
    <source>
        <dbReference type="ARBA" id="ARBA00023274"/>
    </source>
</evidence>
<gene>
    <name evidence="8 9" type="primary">rpsT</name>
    <name evidence="8" type="synonym">rps20</name>
    <name evidence="9" type="ORF">GKIL_3130</name>
</gene>
<dbReference type="OrthoDB" id="9808392at2"/>
<dbReference type="HAMAP" id="MF_00500">
    <property type="entry name" value="Ribosomal_bS20"/>
    <property type="match status" value="1"/>
</dbReference>
<dbReference type="AlphaFoldDB" id="U5QKE4"/>
<keyword evidence="3 8" id="KW-0699">rRNA-binding</keyword>
<comment type="similarity">
    <text evidence="2 8">Belongs to the bacterial ribosomal protein bS20 family.</text>
</comment>
<dbReference type="GO" id="GO:0006412">
    <property type="term" value="P:translation"/>
    <property type="evidence" value="ECO:0007669"/>
    <property type="project" value="UniProtKB-UniRule"/>
</dbReference>
<proteinExistence type="inferred from homology"/>